<dbReference type="Proteomes" id="UP001293593">
    <property type="component" value="Unassembled WGS sequence"/>
</dbReference>
<accession>A0AAE1J6M5</accession>
<name>A0AAE1J6M5_9FABA</name>
<organism evidence="2 3">
    <name type="scientific">Acacia crassicarpa</name>
    <name type="common">northern wattle</name>
    <dbReference type="NCBI Taxonomy" id="499986"/>
    <lineage>
        <taxon>Eukaryota</taxon>
        <taxon>Viridiplantae</taxon>
        <taxon>Streptophyta</taxon>
        <taxon>Embryophyta</taxon>
        <taxon>Tracheophyta</taxon>
        <taxon>Spermatophyta</taxon>
        <taxon>Magnoliopsida</taxon>
        <taxon>eudicotyledons</taxon>
        <taxon>Gunneridae</taxon>
        <taxon>Pentapetalae</taxon>
        <taxon>rosids</taxon>
        <taxon>fabids</taxon>
        <taxon>Fabales</taxon>
        <taxon>Fabaceae</taxon>
        <taxon>Caesalpinioideae</taxon>
        <taxon>mimosoid clade</taxon>
        <taxon>Acacieae</taxon>
        <taxon>Acacia</taxon>
    </lineage>
</organism>
<reference evidence="2" key="1">
    <citation type="submission" date="2023-10" db="EMBL/GenBank/DDBJ databases">
        <title>Chromosome-level genome of the transformable northern wattle, Acacia crassicarpa.</title>
        <authorList>
            <person name="Massaro I."/>
            <person name="Sinha N.R."/>
            <person name="Poethig S."/>
            <person name="Leichty A.R."/>
        </authorList>
    </citation>
    <scope>NUCLEOTIDE SEQUENCE</scope>
    <source>
        <strain evidence="2">Acra3RX</strain>
        <tissue evidence="2">Leaf</tissue>
    </source>
</reference>
<dbReference type="AlphaFoldDB" id="A0AAE1J6M5"/>
<dbReference type="EMBL" id="JAWXYG010000009">
    <property type="protein sequence ID" value="KAK4263297.1"/>
    <property type="molecule type" value="Genomic_DNA"/>
</dbReference>
<evidence type="ECO:0000313" key="3">
    <source>
        <dbReference type="Proteomes" id="UP001293593"/>
    </source>
</evidence>
<evidence type="ECO:0000256" key="1">
    <source>
        <dbReference type="SAM" id="SignalP"/>
    </source>
</evidence>
<keyword evidence="3" id="KW-1185">Reference proteome</keyword>
<comment type="caution">
    <text evidence="2">The sequence shown here is derived from an EMBL/GenBank/DDBJ whole genome shotgun (WGS) entry which is preliminary data.</text>
</comment>
<feature type="signal peptide" evidence="1">
    <location>
        <begin position="1"/>
        <end position="21"/>
    </location>
</feature>
<evidence type="ECO:0000313" key="2">
    <source>
        <dbReference type="EMBL" id="KAK4263297.1"/>
    </source>
</evidence>
<keyword evidence="1" id="KW-0732">Signal</keyword>
<sequence length="143" mass="16272">MRFPKRSLIVILTFICTSVCCIEQVGFSFDFTRKAPYKTHLVTEFLKSKEKDVMKSVRYMVEYLVTQKKRKKSTGVFLYQGQHDLSDVMVQLFNCLQYSSIAADATKVNQSSMGAILSTFYHGYACSQVLGGWAAQKHDCLLV</sequence>
<gene>
    <name evidence="2" type="ORF">QN277_028731</name>
</gene>
<proteinExistence type="predicted"/>
<feature type="chain" id="PRO_5042020231" evidence="1">
    <location>
        <begin position="22"/>
        <end position="143"/>
    </location>
</feature>
<protein>
    <submittedName>
        <fullName evidence="2">Uncharacterized protein</fullName>
    </submittedName>
</protein>